<reference evidence="2 3" key="1">
    <citation type="submission" date="2024-06" db="EMBL/GenBank/DDBJ databases">
        <title>The draft genome of Grus japonensis, version 3.</title>
        <authorList>
            <person name="Nabeshima K."/>
            <person name="Suzuki S."/>
            <person name="Onuma M."/>
        </authorList>
    </citation>
    <scope>NUCLEOTIDE SEQUENCE [LARGE SCALE GENOMIC DNA]</scope>
    <source>
        <strain evidence="2 3">451A</strain>
    </source>
</reference>
<dbReference type="Proteomes" id="UP001623348">
    <property type="component" value="Unassembled WGS sequence"/>
</dbReference>
<dbReference type="PANTHER" id="PTHR33395:SF22">
    <property type="entry name" value="REVERSE TRANSCRIPTASE DOMAIN-CONTAINING PROTEIN"/>
    <property type="match status" value="1"/>
</dbReference>
<name>A0ABC9VXD9_GRUJA</name>
<comment type="caution">
    <text evidence="2">The sequence shown here is derived from an EMBL/GenBank/DDBJ whole genome shotgun (WGS) entry which is preliminary data.</text>
</comment>
<evidence type="ECO:0000256" key="1">
    <source>
        <dbReference type="SAM" id="MobiDB-lite"/>
    </source>
</evidence>
<sequence>MTRQGVFSQLESLDDPAIVLTTRQSSLSHSVAGGVSRLSKAIFETKVLTVRFLTEKNNSADTKVSAEGGGGGAPGAGAEIPLQPLEKTMVRQAVPLKPMEVNSGADIHLQPVEDPMPEQLGFNMFSVFFSASGITSRLSLKSFKHLPGNKQQSDKFQSFLAEKHTVSRPEEKTRRGAILDLVLTNNEKLVENVKLKGSLGCSDHEMMEFKILRAARRAHSKLTALDFRRADFGLFRDVLGTLGQSPGGKKGSRQLANIQGPPPPSSGAIDPNKGEVRQTCLEACMDEQGAPGQTQTQKGSVESVEAWEEYRETV</sequence>
<dbReference type="AlphaFoldDB" id="A0ABC9VXD9"/>
<keyword evidence="3" id="KW-1185">Reference proteome</keyword>
<dbReference type="EMBL" id="BAAFJT010000001">
    <property type="protein sequence ID" value="GAB0178039.1"/>
    <property type="molecule type" value="Genomic_DNA"/>
</dbReference>
<proteinExistence type="predicted"/>
<gene>
    <name evidence="2" type="ORF">GRJ2_000269200</name>
</gene>
<accession>A0ABC9VXD9</accession>
<feature type="compositionally biased region" description="Polar residues" evidence="1">
    <location>
        <begin position="291"/>
        <end position="300"/>
    </location>
</feature>
<evidence type="ECO:0000313" key="2">
    <source>
        <dbReference type="EMBL" id="GAB0178039.1"/>
    </source>
</evidence>
<organism evidence="2 3">
    <name type="scientific">Grus japonensis</name>
    <name type="common">Japanese crane</name>
    <name type="synonym">Red-crowned crane</name>
    <dbReference type="NCBI Taxonomy" id="30415"/>
    <lineage>
        <taxon>Eukaryota</taxon>
        <taxon>Metazoa</taxon>
        <taxon>Chordata</taxon>
        <taxon>Craniata</taxon>
        <taxon>Vertebrata</taxon>
        <taxon>Euteleostomi</taxon>
        <taxon>Archelosauria</taxon>
        <taxon>Archosauria</taxon>
        <taxon>Dinosauria</taxon>
        <taxon>Saurischia</taxon>
        <taxon>Theropoda</taxon>
        <taxon>Coelurosauria</taxon>
        <taxon>Aves</taxon>
        <taxon>Neognathae</taxon>
        <taxon>Neoaves</taxon>
        <taxon>Gruiformes</taxon>
        <taxon>Gruidae</taxon>
        <taxon>Grus</taxon>
    </lineage>
</organism>
<dbReference type="PANTHER" id="PTHR33395">
    <property type="entry name" value="TRANSCRIPTASE, PUTATIVE-RELATED-RELATED"/>
    <property type="match status" value="1"/>
</dbReference>
<feature type="region of interest" description="Disordered" evidence="1">
    <location>
        <begin position="245"/>
        <end position="314"/>
    </location>
</feature>
<evidence type="ECO:0000313" key="3">
    <source>
        <dbReference type="Proteomes" id="UP001623348"/>
    </source>
</evidence>
<protein>
    <submittedName>
        <fullName evidence="2">Nucleoside diphosphate kinase 6</fullName>
    </submittedName>
</protein>
<keyword evidence="2" id="KW-0808">Transferase</keyword>
<keyword evidence="2" id="KW-0418">Kinase</keyword>
<dbReference type="GO" id="GO:0016301">
    <property type="term" value="F:kinase activity"/>
    <property type="evidence" value="ECO:0007669"/>
    <property type="project" value="UniProtKB-KW"/>
</dbReference>
<feature type="region of interest" description="Disordered" evidence="1">
    <location>
        <begin position="59"/>
        <end position="78"/>
    </location>
</feature>